<evidence type="ECO:0000313" key="4">
    <source>
        <dbReference type="Proteomes" id="UP000321393"/>
    </source>
</evidence>
<gene>
    <name evidence="3" type="ORF">E5676_scaffold49G00470</name>
    <name evidence="2" type="ORF">E6C27_scaffold43059G00610</name>
</gene>
<reference evidence="4 5" key="1">
    <citation type="submission" date="2019-08" db="EMBL/GenBank/DDBJ databases">
        <title>Draft genome sequences of two oriental melons (Cucumis melo L. var makuwa).</title>
        <authorList>
            <person name="Kwon S.-Y."/>
        </authorList>
    </citation>
    <scope>NUCLEOTIDE SEQUENCE [LARGE SCALE GENOMIC DNA]</scope>
    <source>
        <strain evidence="5">cv. Chang Bougi</strain>
        <strain evidence="4">cv. SW 3</strain>
        <tissue evidence="2">Leaf</tissue>
    </source>
</reference>
<sequence>MVTTRKSYYQPYFPPMSTPSSSPNPTSKHKRFKMILARHPYQRLRRTSELPPASCSKSIEVSPSACSRPDSQRKPRVIISNSESEEDVASEPSSLDEGNVVLADVLKWKATTFASATHVKSPTTDKKFKPFNQKTQKNFPHSSDEPIDDLFVEFQHVPAPHGEGTSYAPLAINSLPESAPLQTITTQEPLLSTPTSSHHTAASKTTTHFPNLVLFQSLLKICLTSCIGPPPQPENTDEDIQGPAHRTISLSYKLFQGSHVPSLPSVFCPLRAGSQPTTNLNIPSSGLHLPSELASRLLQLLFDESRSLSVAIFDLNEMIAGLTSRHVAIDTILDVV</sequence>
<comment type="caution">
    <text evidence="2">The sequence shown here is derived from an EMBL/GenBank/DDBJ whole genome shotgun (WGS) entry which is preliminary data.</text>
</comment>
<evidence type="ECO:0000256" key="1">
    <source>
        <dbReference type="SAM" id="MobiDB-lite"/>
    </source>
</evidence>
<name>A0A5A7SV86_CUCMM</name>
<accession>A0A5A7SV86</accession>
<evidence type="ECO:0000313" key="3">
    <source>
        <dbReference type="EMBL" id="TYK01260.1"/>
    </source>
</evidence>
<dbReference type="EMBL" id="SSTD01016279">
    <property type="protein sequence ID" value="TYK01260.1"/>
    <property type="molecule type" value="Genomic_DNA"/>
</dbReference>
<feature type="region of interest" description="Disordered" evidence="1">
    <location>
        <begin position="1"/>
        <end position="93"/>
    </location>
</feature>
<dbReference type="Proteomes" id="UP000321947">
    <property type="component" value="Unassembled WGS sequence"/>
</dbReference>
<protein>
    <recommendedName>
        <fullName evidence="6">Flocculation protein FLO11-like</fullName>
    </recommendedName>
</protein>
<dbReference type="AlphaFoldDB" id="A0A5A7SV86"/>
<evidence type="ECO:0008006" key="6">
    <source>
        <dbReference type="Google" id="ProtNLM"/>
    </source>
</evidence>
<feature type="compositionally biased region" description="Polar residues" evidence="1">
    <location>
        <begin position="55"/>
        <end position="65"/>
    </location>
</feature>
<proteinExistence type="predicted"/>
<dbReference type="EMBL" id="SSTE01020563">
    <property type="protein sequence ID" value="KAA0033876.1"/>
    <property type="molecule type" value="Genomic_DNA"/>
</dbReference>
<dbReference type="Proteomes" id="UP000321393">
    <property type="component" value="Unassembled WGS sequence"/>
</dbReference>
<evidence type="ECO:0000313" key="5">
    <source>
        <dbReference type="Proteomes" id="UP000321947"/>
    </source>
</evidence>
<organism evidence="2 4">
    <name type="scientific">Cucumis melo var. makuwa</name>
    <name type="common">Oriental melon</name>
    <dbReference type="NCBI Taxonomy" id="1194695"/>
    <lineage>
        <taxon>Eukaryota</taxon>
        <taxon>Viridiplantae</taxon>
        <taxon>Streptophyta</taxon>
        <taxon>Embryophyta</taxon>
        <taxon>Tracheophyta</taxon>
        <taxon>Spermatophyta</taxon>
        <taxon>Magnoliopsida</taxon>
        <taxon>eudicotyledons</taxon>
        <taxon>Gunneridae</taxon>
        <taxon>Pentapetalae</taxon>
        <taxon>rosids</taxon>
        <taxon>fabids</taxon>
        <taxon>Cucurbitales</taxon>
        <taxon>Cucurbitaceae</taxon>
        <taxon>Benincaseae</taxon>
        <taxon>Cucumis</taxon>
    </lineage>
</organism>
<evidence type="ECO:0000313" key="2">
    <source>
        <dbReference type="EMBL" id="KAA0033876.1"/>
    </source>
</evidence>
<feature type="region of interest" description="Disordered" evidence="1">
    <location>
        <begin position="122"/>
        <end position="143"/>
    </location>
</feature>
<feature type="compositionally biased region" description="Polar residues" evidence="1">
    <location>
        <begin position="132"/>
        <end position="141"/>
    </location>
</feature>